<organism evidence="1 2">
    <name type="scientific">Musa balbisiana</name>
    <name type="common">Banana</name>
    <dbReference type="NCBI Taxonomy" id="52838"/>
    <lineage>
        <taxon>Eukaryota</taxon>
        <taxon>Viridiplantae</taxon>
        <taxon>Streptophyta</taxon>
        <taxon>Embryophyta</taxon>
        <taxon>Tracheophyta</taxon>
        <taxon>Spermatophyta</taxon>
        <taxon>Magnoliopsida</taxon>
        <taxon>Liliopsida</taxon>
        <taxon>Zingiberales</taxon>
        <taxon>Musaceae</taxon>
        <taxon>Musa</taxon>
    </lineage>
</organism>
<dbReference type="Pfam" id="PF25105">
    <property type="entry name" value="DUF7813"/>
    <property type="match status" value="1"/>
</dbReference>
<dbReference type="EMBL" id="PYDT01000011">
    <property type="protein sequence ID" value="THU43886.1"/>
    <property type="molecule type" value="Genomic_DNA"/>
</dbReference>
<evidence type="ECO:0000313" key="1">
    <source>
        <dbReference type="EMBL" id="THU43886.1"/>
    </source>
</evidence>
<sequence length="106" mass="11739">MDHDLRRRGQDLVKEGLYMISVMPTQAISIKFLETLVCGYLGGWMATMVGWKLFVAIFLSLVQSVVFQISSSIANLLLGGKVEVVRSSSTYIHSSDSSSVEDTDIY</sequence>
<dbReference type="AlphaFoldDB" id="A0A4V4H2D3"/>
<dbReference type="Proteomes" id="UP000317650">
    <property type="component" value="Chromosome 2"/>
</dbReference>
<accession>A0A4V4H2D3</accession>
<comment type="caution">
    <text evidence="1">The sequence shown here is derived from an EMBL/GenBank/DDBJ whole genome shotgun (WGS) entry which is preliminary data.</text>
</comment>
<dbReference type="PANTHER" id="PTHR36353">
    <property type="entry name" value="TRANSMEMBRANE PROTEIN"/>
    <property type="match status" value="1"/>
</dbReference>
<name>A0A4V4H2D3_MUSBA</name>
<keyword evidence="2" id="KW-1185">Reference proteome</keyword>
<evidence type="ECO:0000313" key="2">
    <source>
        <dbReference type="Proteomes" id="UP000317650"/>
    </source>
</evidence>
<dbReference type="PANTHER" id="PTHR36353:SF1">
    <property type="entry name" value="TRANSMEMBRANE PROTEIN"/>
    <property type="match status" value="1"/>
</dbReference>
<protein>
    <submittedName>
        <fullName evidence="1">Uncharacterized protein</fullName>
    </submittedName>
</protein>
<dbReference type="InterPro" id="IPR056715">
    <property type="entry name" value="DUF7813"/>
</dbReference>
<reference evidence="1 2" key="1">
    <citation type="journal article" date="2019" name="Nat. Plants">
        <title>Genome sequencing of Musa balbisiana reveals subgenome evolution and function divergence in polyploid bananas.</title>
        <authorList>
            <person name="Yao X."/>
        </authorList>
    </citation>
    <scope>NUCLEOTIDE SEQUENCE [LARGE SCALE GENOMIC DNA]</scope>
    <source>
        <strain evidence="2">cv. DH-PKW</strain>
        <tissue evidence="1">Leaves</tissue>
    </source>
</reference>
<proteinExistence type="predicted"/>
<gene>
    <name evidence="1" type="ORF">C4D60_Mb02t01560</name>
</gene>